<dbReference type="AlphaFoldDB" id="A0A7W8HCT1"/>
<organism evidence="3 4">
    <name type="scientific">Catenibacillus scindens</name>
    <dbReference type="NCBI Taxonomy" id="673271"/>
    <lineage>
        <taxon>Bacteria</taxon>
        <taxon>Bacillati</taxon>
        <taxon>Bacillota</taxon>
        <taxon>Clostridia</taxon>
        <taxon>Lachnospirales</taxon>
        <taxon>Lachnospiraceae</taxon>
        <taxon>Catenibacillus</taxon>
    </lineage>
</organism>
<dbReference type="Proteomes" id="UP000543642">
    <property type="component" value="Unassembled WGS sequence"/>
</dbReference>
<comment type="caution">
    <text evidence="3">The sequence shown here is derived from an EMBL/GenBank/DDBJ whole genome shotgun (WGS) entry which is preliminary data.</text>
</comment>
<evidence type="ECO:0008006" key="5">
    <source>
        <dbReference type="Google" id="ProtNLM"/>
    </source>
</evidence>
<reference evidence="3 4" key="1">
    <citation type="submission" date="2020-08" db="EMBL/GenBank/DDBJ databases">
        <title>Genomic Encyclopedia of Type Strains, Phase IV (KMG-IV): sequencing the most valuable type-strain genomes for metagenomic binning, comparative biology and taxonomic classification.</title>
        <authorList>
            <person name="Goeker M."/>
        </authorList>
    </citation>
    <scope>NUCLEOTIDE SEQUENCE [LARGE SCALE GENOMIC DNA]</scope>
    <source>
        <strain evidence="3 4">DSM 106146</strain>
    </source>
</reference>
<accession>A0A7W8HCT1</accession>
<dbReference type="RefSeq" id="WP_183775144.1">
    <property type="nucleotide sequence ID" value="NZ_JACHFW010000010.1"/>
</dbReference>
<evidence type="ECO:0000256" key="1">
    <source>
        <dbReference type="SAM" id="MobiDB-lite"/>
    </source>
</evidence>
<dbReference type="PROSITE" id="PS51257">
    <property type="entry name" value="PROKAR_LIPOPROTEIN"/>
    <property type="match status" value="1"/>
</dbReference>
<feature type="compositionally biased region" description="Low complexity" evidence="1">
    <location>
        <begin position="50"/>
        <end position="69"/>
    </location>
</feature>
<keyword evidence="2" id="KW-0732">Signal</keyword>
<name>A0A7W8HCT1_9FIRM</name>
<feature type="chain" id="PRO_5039277103" description="Lipoprotein" evidence="2">
    <location>
        <begin position="19"/>
        <end position="297"/>
    </location>
</feature>
<keyword evidence="4" id="KW-1185">Reference proteome</keyword>
<evidence type="ECO:0000256" key="2">
    <source>
        <dbReference type="SAM" id="SignalP"/>
    </source>
</evidence>
<feature type="region of interest" description="Disordered" evidence="1">
    <location>
        <begin position="50"/>
        <end position="71"/>
    </location>
</feature>
<proteinExistence type="predicted"/>
<gene>
    <name evidence="3" type="ORF">HNP82_002445</name>
</gene>
<evidence type="ECO:0000313" key="4">
    <source>
        <dbReference type="Proteomes" id="UP000543642"/>
    </source>
</evidence>
<protein>
    <recommendedName>
        <fullName evidence="5">Lipoprotein</fullName>
    </recommendedName>
</protein>
<evidence type="ECO:0000313" key="3">
    <source>
        <dbReference type="EMBL" id="MBB5265302.1"/>
    </source>
</evidence>
<sequence>MKKIVSAFLAISMAAALAGCAGGTTTESETVNTTAAETAAADTAAVADTTASADSAADESTAAEESAVAGTDESAAAAGEVMSYDEYIAADLDSQVTIQAYVQAKQSYYAEQSTATVYAQDQDGAYFLYDMACPEDQYDLLVPGTKIQVTGYKAEWSGEVEIIDASFEIIDDGDTYIATPLDVTDMLGTDDLINYQNQAVSFTGMTVEAAGQDADGNDVAFLYNYDGSGTEGDDLYFNASYNGQTYTFTIESYLCDETTDVYQAVKALEIGQTINMEGFLYWYEGVNPHITSVTVAE</sequence>
<feature type="signal peptide" evidence="2">
    <location>
        <begin position="1"/>
        <end position="18"/>
    </location>
</feature>
<dbReference type="EMBL" id="JACHFW010000010">
    <property type="protein sequence ID" value="MBB5265302.1"/>
    <property type="molecule type" value="Genomic_DNA"/>
</dbReference>